<reference evidence="3 4" key="1">
    <citation type="journal article" date="2019" name="BMC Genomics">
        <title>New insights from Opisthorchis felineus genome: update on genomics of the epidemiologically important liver flukes.</title>
        <authorList>
            <person name="Ershov N.I."/>
            <person name="Mordvinov V.A."/>
            <person name="Prokhortchouk E.B."/>
            <person name="Pakharukova M.Y."/>
            <person name="Gunbin K.V."/>
            <person name="Ustyantsev K."/>
            <person name="Genaev M.A."/>
            <person name="Blinov A.G."/>
            <person name="Mazur A."/>
            <person name="Boulygina E."/>
            <person name="Tsygankova S."/>
            <person name="Khrameeva E."/>
            <person name="Chekanov N."/>
            <person name="Fan G."/>
            <person name="Xiao A."/>
            <person name="Zhang H."/>
            <person name="Xu X."/>
            <person name="Yang H."/>
            <person name="Solovyev V."/>
            <person name="Lee S.M."/>
            <person name="Liu X."/>
            <person name="Afonnikov D.A."/>
            <person name="Skryabin K.G."/>
        </authorList>
    </citation>
    <scope>NUCLEOTIDE SEQUENCE [LARGE SCALE GENOMIC DNA]</scope>
    <source>
        <strain evidence="3">AK-0245</strain>
        <tissue evidence="3">Whole organism</tissue>
    </source>
</reference>
<feature type="domain" description="Protein kinase" evidence="2">
    <location>
        <begin position="20"/>
        <end position="279"/>
    </location>
</feature>
<comment type="caution">
    <text evidence="3">The sequence shown here is derived from an EMBL/GenBank/DDBJ whole genome shotgun (WGS) entry which is preliminary data.</text>
</comment>
<evidence type="ECO:0000256" key="1">
    <source>
        <dbReference type="SAM" id="MobiDB-lite"/>
    </source>
</evidence>
<organism evidence="3 4">
    <name type="scientific">Opisthorchis felineus</name>
    <dbReference type="NCBI Taxonomy" id="147828"/>
    <lineage>
        <taxon>Eukaryota</taxon>
        <taxon>Metazoa</taxon>
        <taxon>Spiralia</taxon>
        <taxon>Lophotrochozoa</taxon>
        <taxon>Platyhelminthes</taxon>
        <taxon>Trematoda</taxon>
        <taxon>Digenea</taxon>
        <taxon>Opisthorchiida</taxon>
        <taxon>Opisthorchiata</taxon>
        <taxon>Opisthorchiidae</taxon>
        <taxon>Opisthorchis</taxon>
    </lineage>
</organism>
<sequence>MPETCVIVESNKSRPYEAIYEMIGDVGKRAYQPNGSGSYVAACIERGTKYVFATKVLQKKKPGVHDPRSIAVLLKLQHPNIVRLREVFETSTFLYLIYEFVEGEQLFHRLLELKDYTEMTIAGYFRQIVEGLRYLHEYGIVHKNLKPENLVLSSRDENAVVKITDAALHNFMIEDMDIEVLCCNTVFCAPELLTSRIFDKTFDLWALGIILHIMLCGSDPYFPKTDSELYRAILNGELLFDNEAWEKVSWNGRDVVRGLLVVDPPQRLNTVQVLKHPWVSGRHTPTEPHLELSQNQLVQFVERRKEWISAATAGNKVEDPKRISMRGMDRNVTSNVSVMNNGNYEEPTGGRKHGDTPEPDALEVLEVEASRETGSDPASEQNMIHWEPSDEESFH</sequence>
<dbReference type="InterPro" id="IPR011009">
    <property type="entry name" value="Kinase-like_dom_sf"/>
</dbReference>
<dbReference type="Proteomes" id="UP000308267">
    <property type="component" value="Unassembled WGS sequence"/>
</dbReference>
<accession>A0A4V3SD45</accession>
<keyword evidence="4" id="KW-1185">Reference proteome</keyword>
<evidence type="ECO:0000313" key="3">
    <source>
        <dbReference type="EMBL" id="TGZ59284.1"/>
    </source>
</evidence>
<dbReference type="InterPro" id="IPR000719">
    <property type="entry name" value="Prot_kinase_dom"/>
</dbReference>
<dbReference type="EMBL" id="SJOL01008920">
    <property type="protein sequence ID" value="TGZ59284.1"/>
    <property type="molecule type" value="Genomic_DNA"/>
</dbReference>
<gene>
    <name evidence="3" type="ORF">CRM22_009168</name>
</gene>
<dbReference type="AlphaFoldDB" id="A0A4V3SD45"/>
<dbReference type="PROSITE" id="PS50011">
    <property type="entry name" value="PROTEIN_KINASE_DOM"/>
    <property type="match status" value="1"/>
</dbReference>
<dbReference type="GO" id="GO:0004672">
    <property type="term" value="F:protein kinase activity"/>
    <property type="evidence" value="ECO:0007669"/>
    <property type="project" value="InterPro"/>
</dbReference>
<dbReference type="Gene3D" id="3.30.200.20">
    <property type="entry name" value="Phosphorylase Kinase, domain 1"/>
    <property type="match status" value="1"/>
</dbReference>
<dbReference type="STRING" id="147828.A0A4V3SD45"/>
<evidence type="ECO:0000313" key="4">
    <source>
        <dbReference type="Proteomes" id="UP000308267"/>
    </source>
</evidence>
<dbReference type="GO" id="GO:0005524">
    <property type="term" value="F:ATP binding"/>
    <property type="evidence" value="ECO:0007669"/>
    <property type="project" value="InterPro"/>
</dbReference>
<evidence type="ECO:0000259" key="2">
    <source>
        <dbReference type="PROSITE" id="PS50011"/>
    </source>
</evidence>
<dbReference type="Gene3D" id="1.10.510.10">
    <property type="entry name" value="Transferase(Phosphotransferase) domain 1"/>
    <property type="match status" value="1"/>
</dbReference>
<dbReference type="Pfam" id="PF00069">
    <property type="entry name" value="Pkinase"/>
    <property type="match status" value="1"/>
</dbReference>
<feature type="compositionally biased region" description="Acidic residues" evidence="1">
    <location>
        <begin position="357"/>
        <end position="366"/>
    </location>
</feature>
<feature type="region of interest" description="Disordered" evidence="1">
    <location>
        <begin position="334"/>
        <end position="395"/>
    </location>
</feature>
<proteinExistence type="predicted"/>
<dbReference type="OrthoDB" id="40902at2759"/>
<dbReference type="SUPFAM" id="SSF56112">
    <property type="entry name" value="Protein kinase-like (PK-like)"/>
    <property type="match status" value="1"/>
</dbReference>
<name>A0A4V3SD45_OPIFE</name>
<feature type="compositionally biased region" description="Polar residues" evidence="1">
    <location>
        <begin position="334"/>
        <end position="343"/>
    </location>
</feature>
<protein>
    <recommendedName>
        <fullName evidence="2">Protein kinase domain-containing protein</fullName>
    </recommendedName>
</protein>
<dbReference type="PANTHER" id="PTHR24347">
    <property type="entry name" value="SERINE/THREONINE-PROTEIN KINASE"/>
    <property type="match status" value="1"/>
</dbReference>